<comment type="similarity">
    <text evidence="2">Belongs to the NAD(P)-dependent epimerase/dehydratase family.</text>
</comment>
<dbReference type="EMBL" id="CAADEX010000020">
    <property type="protein sequence ID" value="VFJ48470.1"/>
    <property type="molecule type" value="Genomic_DNA"/>
</dbReference>
<evidence type="ECO:0000259" key="3">
    <source>
        <dbReference type="Pfam" id="PF01370"/>
    </source>
</evidence>
<accession>A0A450S922</accession>
<organism evidence="4">
    <name type="scientific">Candidatus Kentrum sp. DK</name>
    <dbReference type="NCBI Taxonomy" id="2126562"/>
    <lineage>
        <taxon>Bacteria</taxon>
        <taxon>Pseudomonadati</taxon>
        <taxon>Pseudomonadota</taxon>
        <taxon>Gammaproteobacteria</taxon>
        <taxon>Candidatus Kentrum</taxon>
    </lineage>
</organism>
<evidence type="ECO:0000256" key="2">
    <source>
        <dbReference type="ARBA" id="ARBA00007637"/>
    </source>
</evidence>
<dbReference type="Pfam" id="PF01370">
    <property type="entry name" value="Epimerase"/>
    <property type="match status" value="1"/>
</dbReference>
<dbReference type="Gene3D" id="3.40.50.720">
    <property type="entry name" value="NAD(P)-binding Rossmann-like Domain"/>
    <property type="match status" value="1"/>
</dbReference>
<evidence type="ECO:0000313" key="4">
    <source>
        <dbReference type="EMBL" id="VFJ48470.1"/>
    </source>
</evidence>
<dbReference type="AlphaFoldDB" id="A0A450S922"/>
<evidence type="ECO:0000256" key="1">
    <source>
        <dbReference type="ARBA" id="ARBA00005125"/>
    </source>
</evidence>
<dbReference type="SUPFAM" id="SSF51735">
    <property type="entry name" value="NAD(P)-binding Rossmann-fold domains"/>
    <property type="match status" value="1"/>
</dbReference>
<name>A0A450S922_9GAMM</name>
<gene>
    <name evidence="4" type="ORF">BECKDK2373B_GA0170837_102063</name>
</gene>
<dbReference type="PANTHER" id="PTHR43000">
    <property type="entry name" value="DTDP-D-GLUCOSE 4,6-DEHYDRATASE-RELATED"/>
    <property type="match status" value="1"/>
</dbReference>
<sequence length="277" mass="31107">MKLFVTGGTGFIGSHFLNAAHHAGHEIIALKRAGSEPPIELNRQPIWVEGDLSTDCSEHLEKCDALIYIAAFGVSPQPANWKDCFYWNVFQSIRLFHRAAEAGIDKMLAVGSYAEYGESGPAYSFIPPDAPLMPIGPYPSSKAAFSIAAQGLCREKHLRFSYIRLFSAYGEGQYEASLWPSLKKAAFEGRDFPMTPGEQVRDFIPVEEVAQKLVEELEFKNVEKGKPRVVNLGSGKPLSVLEFSRYFWEKWNARGKLQIGRLPYRNNEVMRCVPELE</sequence>
<dbReference type="InterPro" id="IPR001509">
    <property type="entry name" value="Epimerase_deHydtase"/>
</dbReference>
<feature type="domain" description="NAD-dependent epimerase/dehydratase" evidence="3">
    <location>
        <begin position="4"/>
        <end position="233"/>
    </location>
</feature>
<reference evidence="4" key="1">
    <citation type="submission" date="2019-02" db="EMBL/GenBank/DDBJ databases">
        <authorList>
            <person name="Gruber-Vodicka R. H."/>
            <person name="Seah K. B. B."/>
        </authorList>
    </citation>
    <scope>NUCLEOTIDE SEQUENCE</scope>
    <source>
        <strain evidence="4">BECK_DK47</strain>
    </source>
</reference>
<protein>
    <submittedName>
        <fullName evidence="4">dTDP-6-deoxy-L-talose 4-dehydrogenase (NAD+)</fullName>
    </submittedName>
</protein>
<proteinExistence type="inferred from homology"/>
<comment type="pathway">
    <text evidence="1">Bacterial outer membrane biogenesis; LPS O-antigen biosynthesis.</text>
</comment>
<dbReference type="InterPro" id="IPR036291">
    <property type="entry name" value="NAD(P)-bd_dom_sf"/>
</dbReference>